<gene>
    <name evidence="1" type="ORF">OMP40_03150</name>
</gene>
<accession>A0A9X4QSG0</accession>
<organism evidence="1 2">
    <name type="scientific">Cohnella rhizosphaerae</name>
    <dbReference type="NCBI Taxonomy" id="1457232"/>
    <lineage>
        <taxon>Bacteria</taxon>
        <taxon>Bacillati</taxon>
        <taxon>Bacillota</taxon>
        <taxon>Bacilli</taxon>
        <taxon>Bacillales</taxon>
        <taxon>Paenibacillaceae</taxon>
        <taxon>Cohnella</taxon>
    </lineage>
</organism>
<dbReference type="Gene3D" id="2.60.120.260">
    <property type="entry name" value="Galactose-binding domain-like"/>
    <property type="match status" value="1"/>
</dbReference>
<protein>
    <submittedName>
        <fullName evidence="1">Uncharacterized protein</fullName>
    </submittedName>
</protein>
<dbReference type="EMBL" id="JAPDIA010000001">
    <property type="protein sequence ID" value="MDG0808512.1"/>
    <property type="molecule type" value="Genomic_DNA"/>
</dbReference>
<sequence length="329" mass="36497">MEDHSHLIFIAHQQSGERRVELHSALPIQSHAVERLHLDTGEVASLEVSQHADGWHLPLKFAAYESCCLRIRQVSTEALSVKAQASAEEAWTLNVDAESAWEVEALQSNVLRLGSFGFAPAPGDMGREQGWTTGEAAGEWPQVEVKTVIDQCAELADRKQLPLAFRQAFGTPVKLTVQYPLVCWYRTAFAINKLSDEISLFMEPGAISGPFTIYVNGQPLARDDFHAEVYNNQDYLSCKVDRLLTEGRNELVIRVEAQNDWDGIVSPLYVAGPFGVYFSADGEAVIDALPKSAPIRSGPLEGFPYYAGTWRLTKKDQPGRAAGRRKRNL</sequence>
<dbReference type="InterPro" id="IPR008979">
    <property type="entry name" value="Galactose-bd-like_sf"/>
</dbReference>
<dbReference type="AlphaFoldDB" id="A0A9X4QSG0"/>
<reference evidence="1" key="1">
    <citation type="submission" date="2022-10" db="EMBL/GenBank/DDBJ databases">
        <title>Comparative genomic analysis of Cohnella hashimotonis sp. nov., isolated from the International Space Station.</title>
        <authorList>
            <person name="Simpson A."/>
            <person name="Venkateswaran K."/>
        </authorList>
    </citation>
    <scope>NUCLEOTIDE SEQUENCE</scope>
    <source>
        <strain evidence="1">DSM 28161</strain>
    </source>
</reference>
<keyword evidence="2" id="KW-1185">Reference proteome</keyword>
<dbReference type="Proteomes" id="UP001153404">
    <property type="component" value="Unassembled WGS sequence"/>
</dbReference>
<evidence type="ECO:0000313" key="2">
    <source>
        <dbReference type="Proteomes" id="UP001153404"/>
    </source>
</evidence>
<dbReference type="RefSeq" id="WP_277529049.1">
    <property type="nucleotide sequence ID" value="NZ_JAPDIA010000001.1"/>
</dbReference>
<comment type="caution">
    <text evidence="1">The sequence shown here is derived from an EMBL/GenBank/DDBJ whole genome shotgun (WGS) entry which is preliminary data.</text>
</comment>
<dbReference type="SUPFAM" id="SSF49785">
    <property type="entry name" value="Galactose-binding domain-like"/>
    <property type="match status" value="1"/>
</dbReference>
<evidence type="ECO:0000313" key="1">
    <source>
        <dbReference type="EMBL" id="MDG0808512.1"/>
    </source>
</evidence>
<proteinExistence type="predicted"/>
<name>A0A9X4QSG0_9BACL</name>